<dbReference type="InterPro" id="IPR006073">
    <property type="entry name" value="GTP-bd"/>
</dbReference>
<dbReference type="GO" id="GO:0000287">
    <property type="term" value="F:magnesium ion binding"/>
    <property type="evidence" value="ECO:0007669"/>
    <property type="project" value="InterPro"/>
</dbReference>
<evidence type="ECO:0000256" key="6">
    <source>
        <dbReference type="ARBA" id="ARBA00022842"/>
    </source>
</evidence>
<keyword evidence="4 8" id="KW-0547">Nucleotide-binding</keyword>
<evidence type="ECO:0000313" key="11">
    <source>
        <dbReference type="EMBL" id="BBB32030.1"/>
    </source>
</evidence>
<dbReference type="PROSITE" id="PS00905">
    <property type="entry name" value="GTP1_OBG"/>
    <property type="match status" value="1"/>
</dbReference>
<dbReference type="EMBL" id="AP017470">
    <property type="protein sequence ID" value="BBB32030.1"/>
    <property type="molecule type" value="Genomic_DNA"/>
</dbReference>
<dbReference type="PANTHER" id="PTHR11702:SF31">
    <property type="entry name" value="MITOCHONDRIAL RIBOSOME-ASSOCIATED GTPASE 2"/>
    <property type="match status" value="1"/>
</dbReference>
<protein>
    <recommendedName>
        <fullName evidence="8">GTPase Obg</fullName>
        <ecNumber evidence="8">3.6.5.-</ecNumber>
    </recommendedName>
    <alternativeName>
        <fullName evidence="8">GTP-binding protein Obg</fullName>
    </alternativeName>
</protein>
<dbReference type="PIRSF" id="PIRSF002401">
    <property type="entry name" value="GTP_bd_Obg/CgtA"/>
    <property type="match status" value="1"/>
</dbReference>
<dbReference type="HAMAP" id="MF_01454">
    <property type="entry name" value="GTPase_Obg"/>
    <property type="match status" value="1"/>
</dbReference>
<feature type="binding site" evidence="8">
    <location>
        <begin position="212"/>
        <end position="215"/>
    </location>
    <ligand>
        <name>GTP</name>
        <dbReference type="ChEBI" id="CHEBI:37565"/>
    </ligand>
</feature>
<dbReference type="GO" id="GO:0005525">
    <property type="term" value="F:GTP binding"/>
    <property type="evidence" value="ECO:0007669"/>
    <property type="project" value="UniProtKB-UniRule"/>
</dbReference>
<dbReference type="InterPro" id="IPR036726">
    <property type="entry name" value="GTP1_OBG_dom_sf"/>
</dbReference>
<evidence type="ECO:0000256" key="5">
    <source>
        <dbReference type="ARBA" id="ARBA00022801"/>
    </source>
</evidence>
<dbReference type="Pfam" id="PF01018">
    <property type="entry name" value="GTP1_OBG"/>
    <property type="match status" value="1"/>
</dbReference>
<proteinExistence type="inferred from homology"/>
<evidence type="ECO:0000256" key="1">
    <source>
        <dbReference type="ARBA" id="ARBA00007699"/>
    </source>
</evidence>
<dbReference type="NCBIfam" id="TIGR02729">
    <property type="entry name" value="Obg_CgtA"/>
    <property type="match status" value="1"/>
</dbReference>
<dbReference type="InterPro" id="IPR006074">
    <property type="entry name" value="GTP1-OBG_CS"/>
</dbReference>
<dbReference type="KEGG" id="thyd:TTHT_0435"/>
<comment type="cofactor">
    <cofactor evidence="8">
        <name>Mg(2+)</name>
        <dbReference type="ChEBI" id="CHEBI:18420"/>
    </cofactor>
</comment>
<feature type="binding site" evidence="8">
    <location>
        <begin position="310"/>
        <end position="312"/>
    </location>
    <ligand>
        <name>GTP</name>
        <dbReference type="ChEBI" id="CHEBI:37565"/>
    </ligand>
</feature>
<feature type="binding site" evidence="8">
    <location>
        <position position="172"/>
    </location>
    <ligand>
        <name>Mg(2+)</name>
        <dbReference type="ChEBI" id="CHEBI:18420"/>
    </ligand>
</feature>
<feature type="binding site" evidence="8">
    <location>
        <begin position="190"/>
        <end position="194"/>
    </location>
    <ligand>
        <name>GTP</name>
        <dbReference type="ChEBI" id="CHEBI:37565"/>
    </ligand>
</feature>
<dbReference type="SUPFAM" id="SSF52540">
    <property type="entry name" value="P-loop containing nucleoside triphosphate hydrolases"/>
    <property type="match status" value="1"/>
</dbReference>
<organism evidence="11 12">
    <name type="scientific">Thermotomaculum hydrothermale</name>
    <dbReference type="NCBI Taxonomy" id="981385"/>
    <lineage>
        <taxon>Bacteria</taxon>
        <taxon>Pseudomonadati</taxon>
        <taxon>Acidobacteriota</taxon>
        <taxon>Holophagae</taxon>
        <taxon>Thermotomaculales</taxon>
        <taxon>Thermotomaculaceae</taxon>
        <taxon>Thermotomaculum</taxon>
    </lineage>
</organism>
<dbReference type="NCBIfam" id="NF008955">
    <property type="entry name" value="PRK12297.1"/>
    <property type="match status" value="1"/>
</dbReference>
<dbReference type="AlphaFoldDB" id="A0A7R6PWQ1"/>
<dbReference type="PRINTS" id="PR00326">
    <property type="entry name" value="GTP1OBG"/>
</dbReference>
<dbReference type="InterPro" id="IPR005225">
    <property type="entry name" value="Small_GTP-bd"/>
</dbReference>
<evidence type="ECO:0000256" key="8">
    <source>
        <dbReference type="HAMAP-Rule" id="MF_01454"/>
    </source>
</evidence>
<dbReference type="PANTHER" id="PTHR11702">
    <property type="entry name" value="DEVELOPMENTALLY REGULATED GTP-BINDING PROTEIN-RELATED"/>
    <property type="match status" value="1"/>
</dbReference>
<dbReference type="PROSITE" id="PS51883">
    <property type="entry name" value="OBG"/>
    <property type="match status" value="1"/>
</dbReference>
<evidence type="ECO:0000256" key="3">
    <source>
        <dbReference type="ARBA" id="ARBA00022723"/>
    </source>
</evidence>
<dbReference type="InterPro" id="IPR031167">
    <property type="entry name" value="G_OBG"/>
</dbReference>
<dbReference type="InterPro" id="IPR006169">
    <property type="entry name" value="GTP1_OBG_dom"/>
</dbReference>
<evidence type="ECO:0000313" key="12">
    <source>
        <dbReference type="Proteomes" id="UP000595564"/>
    </source>
</evidence>
<reference evidence="11 12" key="1">
    <citation type="journal article" date="2012" name="Extremophiles">
        <title>Thermotomaculum hydrothermale gen. nov., sp. nov., a novel heterotrophic thermophile within the phylum Acidobacteria from a deep-sea hydrothermal vent chimney in the Southern Okinawa Trough.</title>
        <authorList>
            <person name="Izumi H."/>
            <person name="Nunoura T."/>
            <person name="Miyazaki M."/>
            <person name="Mino S."/>
            <person name="Toki T."/>
            <person name="Takai K."/>
            <person name="Sako Y."/>
            <person name="Sawabe T."/>
            <person name="Nakagawa S."/>
        </authorList>
    </citation>
    <scope>NUCLEOTIDE SEQUENCE [LARGE SCALE GENOMIC DNA]</scope>
    <source>
        <strain evidence="11 12">AC55</strain>
    </source>
</reference>
<dbReference type="InterPro" id="IPR014100">
    <property type="entry name" value="GTP-bd_Obg/CgtA"/>
</dbReference>
<dbReference type="Gene3D" id="3.40.50.300">
    <property type="entry name" value="P-loop containing nucleotide triphosphate hydrolases"/>
    <property type="match status" value="1"/>
</dbReference>
<sequence>MFKDELKIWVKAGDGGNGCLSFRREKFIPKGGPDGGDGGDGGDVILEGDASLNTFNKLRYRQHYKAERGEHGKGKNMHGKNGEPCIIKVPLGTIVKLFDTGEIIGEILEDGQRLVVQKGGKGGRGNARFATSTNRAPRHFEEGEKVEPIRLKLELKLIADVSIVGYPNAGKSTLISKISNAKPKIADYKFTTLHPNLGIVEYGSFKSFVIADVPGLIDGASEGRGLGTRFLKHIERTRVLLHLIDGASPENDYLSDFLAIRKEIEKFNPEILKKHFVIAVNKADSLCCKDDLEKIKAFAKENNIPIFIISAVTGEGLNELVNELGSIVESVKGREIKEEVVKEKNEKLDFLDEV</sequence>
<dbReference type="Proteomes" id="UP000595564">
    <property type="component" value="Chromosome"/>
</dbReference>
<dbReference type="GO" id="GO:0005737">
    <property type="term" value="C:cytoplasm"/>
    <property type="evidence" value="ECO:0007669"/>
    <property type="project" value="UniProtKB-SubCell"/>
</dbReference>
<accession>A0A7R6PWQ1</accession>
<feature type="domain" description="OBG-type G" evidence="9">
    <location>
        <begin position="159"/>
        <end position="329"/>
    </location>
</feature>
<name>A0A7R6PWQ1_9BACT</name>
<evidence type="ECO:0000256" key="7">
    <source>
        <dbReference type="ARBA" id="ARBA00023134"/>
    </source>
</evidence>
<dbReference type="RefSeq" id="WP_201328369.1">
    <property type="nucleotide sequence ID" value="NZ_AP017470.1"/>
</dbReference>
<dbReference type="FunFam" id="2.70.210.12:FF:000001">
    <property type="entry name" value="GTPase Obg"/>
    <property type="match status" value="1"/>
</dbReference>
<feature type="binding site" evidence="8">
    <location>
        <begin position="281"/>
        <end position="284"/>
    </location>
    <ligand>
        <name>GTP</name>
        <dbReference type="ChEBI" id="CHEBI:37565"/>
    </ligand>
</feature>
<evidence type="ECO:0000259" key="9">
    <source>
        <dbReference type="PROSITE" id="PS51710"/>
    </source>
</evidence>
<comment type="similarity">
    <text evidence="1 8">Belongs to the TRAFAC class OBG-HflX-like GTPase superfamily. OBG GTPase family.</text>
</comment>
<dbReference type="Gene3D" id="2.70.210.12">
    <property type="entry name" value="GTP1/OBG domain"/>
    <property type="match status" value="1"/>
</dbReference>
<comment type="function">
    <text evidence="8">An essential GTPase which binds GTP, GDP and possibly (p)ppGpp with moderate affinity, with high nucleotide exchange rates and a fairly low GTP hydrolysis rate. Plays a role in control of the cell cycle, stress response, ribosome biogenesis and in those bacteria that undergo differentiation, in morphogenesis control.</text>
</comment>
<dbReference type="GO" id="GO:0042254">
    <property type="term" value="P:ribosome biogenesis"/>
    <property type="evidence" value="ECO:0007669"/>
    <property type="project" value="UniProtKB-UniRule"/>
</dbReference>
<gene>
    <name evidence="8" type="primary">obg</name>
    <name evidence="11" type="ORF">TTHT_0435</name>
</gene>
<keyword evidence="7 8" id="KW-0342">GTP-binding</keyword>
<comment type="subcellular location">
    <subcellularLocation>
        <location evidence="8">Cytoplasm</location>
    </subcellularLocation>
</comment>
<dbReference type="InterPro" id="IPR045086">
    <property type="entry name" value="OBG_GTPase"/>
</dbReference>
<evidence type="ECO:0000259" key="10">
    <source>
        <dbReference type="PROSITE" id="PS51883"/>
    </source>
</evidence>
<dbReference type="GO" id="GO:0003924">
    <property type="term" value="F:GTPase activity"/>
    <property type="evidence" value="ECO:0007669"/>
    <property type="project" value="UniProtKB-UniRule"/>
</dbReference>
<evidence type="ECO:0000256" key="2">
    <source>
        <dbReference type="ARBA" id="ARBA00022490"/>
    </source>
</evidence>
<dbReference type="EC" id="3.6.5.-" evidence="8"/>
<dbReference type="Pfam" id="PF01926">
    <property type="entry name" value="MMR_HSR1"/>
    <property type="match status" value="1"/>
</dbReference>
<feature type="binding site" evidence="8">
    <location>
        <begin position="165"/>
        <end position="172"/>
    </location>
    <ligand>
        <name>GTP</name>
        <dbReference type="ChEBI" id="CHEBI:37565"/>
    </ligand>
</feature>
<dbReference type="NCBIfam" id="NF008956">
    <property type="entry name" value="PRK12299.1"/>
    <property type="match status" value="1"/>
</dbReference>
<keyword evidence="12" id="KW-1185">Reference proteome</keyword>
<keyword evidence="2 8" id="KW-0963">Cytoplasm</keyword>
<dbReference type="PROSITE" id="PS51710">
    <property type="entry name" value="G_OBG"/>
    <property type="match status" value="1"/>
</dbReference>
<dbReference type="InterPro" id="IPR027417">
    <property type="entry name" value="P-loop_NTPase"/>
</dbReference>
<keyword evidence="3 8" id="KW-0479">Metal-binding</keyword>
<comment type="subunit">
    <text evidence="8">Monomer.</text>
</comment>
<keyword evidence="5 8" id="KW-0378">Hydrolase</keyword>
<dbReference type="CDD" id="cd01898">
    <property type="entry name" value="Obg"/>
    <property type="match status" value="1"/>
</dbReference>
<keyword evidence="6 8" id="KW-0460">Magnesium</keyword>
<dbReference type="SUPFAM" id="SSF82051">
    <property type="entry name" value="Obg GTP-binding protein N-terminal domain"/>
    <property type="match status" value="1"/>
</dbReference>
<feature type="binding site" evidence="8">
    <location>
        <position position="192"/>
    </location>
    <ligand>
        <name>Mg(2+)</name>
        <dbReference type="ChEBI" id="CHEBI:18420"/>
    </ligand>
</feature>
<dbReference type="NCBIfam" id="TIGR00231">
    <property type="entry name" value="small_GTP"/>
    <property type="match status" value="1"/>
</dbReference>
<dbReference type="GO" id="GO:0043022">
    <property type="term" value="F:ribosome binding"/>
    <property type="evidence" value="ECO:0007669"/>
    <property type="project" value="UniProtKB-ARBA"/>
</dbReference>
<feature type="domain" description="Obg" evidence="10">
    <location>
        <begin position="1"/>
        <end position="158"/>
    </location>
</feature>
<evidence type="ECO:0000256" key="4">
    <source>
        <dbReference type="ARBA" id="ARBA00022741"/>
    </source>
</evidence>